<keyword evidence="2" id="KW-1185">Reference proteome</keyword>
<reference evidence="1" key="1">
    <citation type="submission" date="2021-09" db="EMBL/GenBank/DDBJ databases">
        <title>Genome of Aequorivita sp. strain F64183.</title>
        <authorList>
            <person name="Wang Y."/>
        </authorList>
    </citation>
    <scope>NUCLEOTIDE SEQUENCE</scope>
    <source>
        <strain evidence="1">F64183</strain>
    </source>
</reference>
<accession>A0A9X1UBM7</accession>
<dbReference type="EMBL" id="JAIRBB010000001">
    <property type="protein sequence ID" value="MCG2429736.1"/>
    <property type="molecule type" value="Genomic_DNA"/>
</dbReference>
<protein>
    <submittedName>
        <fullName evidence="1">IPExxxVDY family protein</fullName>
    </submittedName>
</protein>
<evidence type="ECO:0000313" key="1">
    <source>
        <dbReference type="EMBL" id="MCG2429736.1"/>
    </source>
</evidence>
<dbReference type="AlphaFoldDB" id="A0A9X1UBM7"/>
<comment type="caution">
    <text evidence="1">The sequence shown here is derived from an EMBL/GenBank/DDBJ whole genome shotgun (WGS) entry which is preliminary data.</text>
</comment>
<name>A0A9X1UBM7_9FLAO</name>
<evidence type="ECO:0000313" key="2">
    <source>
        <dbReference type="Proteomes" id="UP001139462"/>
    </source>
</evidence>
<gene>
    <name evidence="1" type="ORF">K8344_01270</name>
</gene>
<organism evidence="1 2">
    <name type="scientific">Aequorivita xiaoshiensis</name>
    <dbReference type="NCBI Taxonomy" id="2874476"/>
    <lineage>
        <taxon>Bacteria</taxon>
        <taxon>Pseudomonadati</taxon>
        <taxon>Bacteroidota</taxon>
        <taxon>Flavobacteriia</taxon>
        <taxon>Flavobacteriales</taxon>
        <taxon>Flavobacteriaceae</taxon>
        <taxon>Aequorivita</taxon>
    </lineage>
</organism>
<dbReference type="Proteomes" id="UP001139462">
    <property type="component" value="Unassembled WGS sequence"/>
</dbReference>
<dbReference type="RefSeq" id="WP_237606463.1">
    <property type="nucleotide sequence ID" value="NZ_JAIRBB010000001.1"/>
</dbReference>
<proteinExistence type="predicted"/>
<sequence>MATHKLLYDDEMEDPFSLVAIHCSEEDYKLAYLLNQFLNTKFKRNKKDLDFSSDGKIILFPLYVYEDLKDYNTFYLVANKCKMMEASLQSSGGLFSESVSEKATTHYLLPEMKNVDYFLKIQTDYGNFSIESLISEINKIKQIISAYFVETEKIKSKNNLIFD</sequence>
<dbReference type="NCBIfam" id="NF033205">
    <property type="entry name" value="IPExxxVDY"/>
    <property type="match status" value="1"/>
</dbReference>
<dbReference type="InterPro" id="IPR047690">
    <property type="entry name" value="IPExxxVDY_fam"/>
</dbReference>